<dbReference type="EMBL" id="JAAKFY010000012">
    <property type="protein sequence ID" value="KAF3849071.1"/>
    <property type="molecule type" value="Genomic_DNA"/>
</dbReference>
<accession>A0A7J5YJA1</accession>
<name>A0A7J5YJA1_DISMA</name>
<organism evidence="2 3">
    <name type="scientific">Dissostichus mawsoni</name>
    <name type="common">Antarctic cod</name>
    <dbReference type="NCBI Taxonomy" id="36200"/>
    <lineage>
        <taxon>Eukaryota</taxon>
        <taxon>Metazoa</taxon>
        <taxon>Chordata</taxon>
        <taxon>Craniata</taxon>
        <taxon>Vertebrata</taxon>
        <taxon>Euteleostomi</taxon>
        <taxon>Actinopterygii</taxon>
        <taxon>Neopterygii</taxon>
        <taxon>Teleostei</taxon>
        <taxon>Neoteleostei</taxon>
        <taxon>Acanthomorphata</taxon>
        <taxon>Eupercaria</taxon>
        <taxon>Perciformes</taxon>
        <taxon>Notothenioidei</taxon>
        <taxon>Nototheniidae</taxon>
        <taxon>Dissostichus</taxon>
    </lineage>
</organism>
<evidence type="ECO:0000313" key="3">
    <source>
        <dbReference type="Proteomes" id="UP000518266"/>
    </source>
</evidence>
<sequence>MVPPRGQTLHTYQTHCPSAPDIHPSALRRLYTLRRQPALPCAPPVSTVALAVPVDPDPAVFSLNRGYDWRMECWKSFERGKQKVSSAVMKHSSQETRTGPDSTFHTIAGQQCNKPCPGKPTIVLEHTAAVENHI</sequence>
<reference evidence="2 3" key="1">
    <citation type="submission" date="2020-03" db="EMBL/GenBank/DDBJ databases">
        <title>Dissostichus mawsoni Genome sequencing and assembly.</title>
        <authorList>
            <person name="Park H."/>
        </authorList>
    </citation>
    <scope>NUCLEOTIDE SEQUENCE [LARGE SCALE GENOMIC DNA]</scope>
    <source>
        <strain evidence="2">DM0001</strain>
        <tissue evidence="2">Muscle</tissue>
    </source>
</reference>
<dbReference type="AlphaFoldDB" id="A0A7J5YJA1"/>
<feature type="region of interest" description="Disordered" evidence="1">
    <location>
        <begin position="1"/>
        <end position="20"/>
    </location>
</feature>
<evidence type="ECO:0000256" key="1">
    <source>
        <dbReference type="SAM" id="MobiDB-lite"/>
    </source>
</evidence>
<keyword evidence="3" id="KW-1185">Reference proteome</keyword>
<evidence type="ECO:0000313" key="2">
    <source>
        <dbReference type="EMBL" id="KAF3849071.1"/>
    </source>
</evidence>
<dbReference type="Proteomes" id="UP000518266">
    <property type="component" value="Unassembled WGS sequence"/>
</dbReference>
<protein>
    <submittedName>
        <fullName evidence="2">Uncharacterized protein</fullName>
    </submittedName>
</protein>
<comment type="caution">
    <text evidence="2">The sequence shown here is derived from an EMBL/GenBank/DDBJ whole genome shotgun (WGS) entry which is preliminary data.</text>
</comment>
<gene>
    <name evidence="2" type="ORF">F7725_015568</name>
</gene>
<proteinExistence type="predicted"/>